<accession>A0AAW8PZI7</accession>
<dbReference type="EMBL" id="JAUHGG010000003">
    <property type="protein sequence ID" value="MDS1821439.1"/>
    <property type="molecule type" value="Genomic_DNA"/>
</dbReference>
<name>A0AAW8PZI7_VIBPH</name>
<organism evidence="1 2">
    <name type="scientific">Vibrio parahaemolyticus</name>
    <dbReference type="NCBI Taxonomy" id="670"/>
    <lineage>
        <taxon>Bacteria</taxon>
        <taxon>Pseudomonadati</taxon>
        <taxon>Pseudomonadota</taxon>
        <taxon>Gammaproteobacteria</taxon>
        <taxon>Vibrionales</taxon>
        <taxon>Vibrionaceae</taxon>
        <taxon>Vibrio</taxon>
    </lineage>
</organism>
<dbReference type="Proteomes" id="UP001253193">
    <property type="component" value="Unassembled WGS sequence"/>
</dbReference>
<protein>
    <submittedName>
        <fullName evidence="1">Uncharacterized protein</fullName>
    </submittedName>
</protein>
<evidence type="ECO:0000313" key="2">
    <source>
        <dbReference type="Proteomes" id="UP001253193"/>
    </source>
</evidence>
<reference evidence="1" key="1">
    <citation type="submission" date="2023-06" db="EMBL/GenBank/DDBJ databases">
        <title>Genomic Diversity of Vibrio spp. and Metagenomic Analysis of Pathogens in Florida Gulf Coastal Waters Following Hurricane Ian.</title>
        <authorList>
            <person name="Brumfield K.D."/>
        </authorList>
    </citation>
    <scope>NUCLEOTIDE SEQUENCE</scope>
    <source>
        <strain evidence="1">WBS2B-138</strain>
    </source>
</reference>
<gene>
    <name evidence="1" type="ORF">QX249_12275</name>
</gene>
<dbReference type="RefSeq" id="WP_311020327.1">
    <property type="nucleotide sequence ID" value="NZ_JAUHGG010000003.1"/>
</dbReference>
<sequence length="90" mass="10449">MMSKKEHHEMLSEHFGVELNSESPLKWISKEVVPEGDSPRVYLVADINADTLCINTQVWQPMLKNINGCKGWQFYGDFTHYAEFNFPKTN</sequence>
<proteinExistence type="predicted"/>
<evidence type="ECO:0000313" key="1">
    <source>
        <dbReference type="EMBL" id="MDS1821439.1"/>
    </source>
</evidence>
<comment type="caution">
    <text evidence="1">The sequence shown here is derived from an EMBL/GenBank/DDBJ whole genome shotgun (WGS) entry which is preliminary data.</text>
</comment>
<dbReference type="AlphaFoldDB" id="A0AAW8PZI7"/>